<feature type="domain" description="N-acetyltransferase" evidence="2">
    <location>
        <begin position="1"/>
        <end position="159"/>
    </location>
</feature>
<reference evidence="3 4" key="1">
    <citation type="submission" date="2020-08" db="EMBL/GenBank/DDBJ databases">
        <title>Oceanospirillum sp. nov. isolated from marine sediment.</title>
        <authorList>
            <person name="Ji X."/>
        </authorList>
    </citation>
    <scope>NUCLEOTIDE SEQUENCE [LARGE SCALE GENOMIC DNA]</scope>
    <source>
        <strain evidence="3 4">D5</strain>
    </source>
</reference>
<dbReference type="Pfam" id="PF00583">
    <property type="entry name" value="Acetyltransf_1"/>
    <property type="match status" value="1"/>
</dbReference>
<dbReference type="Proteomes" id="UP000565262">
    <property type="component" value="Unassembled WGS sequence"/>
</dbReference>
<evidence type="ECO:0000313" key="3">
    <source>
        <dbReference type="EMBL" id="MBB1486258.1"/>
    </source>
</evidence>
<comment type="caution">
    <text evidence="3">The sequence shown here is derived from an EMBL/GenBank/DDBJ whole genome shotgun (WGS) entry which is preliminary data.</text>
</comment>
<evidence type="ECO:0000313" key="4">
    <source>
        <dbReference type="Proteomes" id="UP000565262"/>
    </source>
</evidence>
<dbReference type="InterPro" id="IPR050769">
    <property type="entry name" value="NAT_camello-type"/>
</dbReference>
<proteinExistence type="predicted"/>
<protein>
    <submittedName>
        <fullName evidence="3">GNAT family N-acetyltransferase</fullName>
    </submittedName>
</protein>
<dbReference type="AlphaFoldDB" id="A0A839IMS3"/>
<accession>A0A839IMS3</accession>
<gene>
    <name evidence="3" type="ORF">H4O21_06520</name>
</gene>
<dbReference type="SUPFAM" id="SSF55729">
    <property type="entry name" value="Acyl-CoA N-acyltransferases (Nat)"/>
    <property type="match status" value="1"/>
</dbReference>
<evidence type="ECO:0000259" key="2">
    <source>
        <dbReference type="PROSITE" id="PS51186"/>
    </source>
</evidence>
<sequence length="159" mass="18094">MQIVKANSEHSLLLADIISQANIPVAKQFSINQDNNPKHPSFYNEQWTQSDFERGEEYFICQQENQTVGCVAFEISDKGTGYLNRLSVLPRHQKQGIGEALVNFILDYAKSRDISVVSIGIIAEHGALRDWYLKLGFKATGHKQFPHLPFNVTFMAFYL</sequence>
<evidence type="ECO:0000256" key="1">
    <source>
        <dbReference type="ARBA" id="ARBA00022679"/>
    </source>
</evidence>
<keyword evidence="4" id="KW-1185">Reference proteome</keyword>
<dbReference type="PANTHER" id="PTHR13947">
    <property type="entry name" value="GNAT FAMILY N-ACETYLTRANSFERASE"/>
    <property type="match status" value="1"/>
</dbReference>
<dbReference type="EMBL" id="JACJFM010000006">
    <property type="protein sequence ID" value="MBB1486258.1"/>
    <property type="molecule type" value="Genomic_DNA"/>
</dbReference>
<dbReference type="GO" id="GO:0008080">
    <property type="term" value="F:N-acetyltransferase activity"/>
    <property type="evidence" value="ECO:0007669"/>
    <property type="project" value="InterPro"/>
</dbReference>
<dbReference type="RefSeq" id="WP_182808040.1">
    <property type="nucleotide sequence ID" value="NZ_JACJFM010000006.1"/>
</dbReference>
<organism evidence="3 4">
    <name type="scientific">Oceanospirillum sediminis</name>
    <dbReference type="NCBI Taxonomy" id="2760088"/>
    <lineage>
        <taxon>Bacteria</taxon>
        <taxon>Pseudomonadati</taxon>
        <taxon>Pseudomonadota</taxon>
        <taxon>Gammaproteobacteria</taxon>
        <taxon>Oceanospirillales</taxon>
        <taxon>Oceanospirillaceae</taxon>
        <taxon>Oceanospirillum</taxon>
    </lineage>
</organism>
<dbReference type="Gene3D" id="3.40.630.30">
    <property type="match status" value="1"/>
</dbReference>
<keyword evidence="1 3" id="KW-0808">Transferase</keyword>
<dbReference type="PROSITE" id="PS51186">
    <property type="entry name" value="GNAT"/>
    <property type="match status" value="1"/>
</dbReference>
<dbReference type="InterPro" id="IPR016181">
    <property type="entry name" value="Acyl_CoA_acyltransferase"/>
</dbReference>
<dbReference type="CDD" id="cd04301">
    <property type="entry name" value="NAT_SF"/>
    <property type="match status" value="1"/>
</dbReference>
<dbReference type="PANTHER" id="PTHR13947:SF37">
    <property type="entry name" value="LD18367P"/>
    <property type="match status" value="1"/>
</dbReference>
<dbReference type="InterPro" id="IPR000182">
    <property type="entry name" value="GNAT_dom"/>
</dbReference>
<name>A0A839IMS3_9GAMM</name>